<keyword evidence="6 9" id="KW-0472">Membrane</keyword>
<dbReference type="PANTHER" id="PTHR47823:SF9">
    <property type="entry name" value="CHROMOSOME UNDETERMINED SCAFFOLD_10, WHOLE GENOME SHOTGUN SEQUENCE"/>
    <property type="match status" value="1"/>
</dbReference>
<comment type="subcellular location">
    <subcellularLocation>
        <location evidence="1">Membrane</location>
        <topology evidence="1">Multi-pass membrane protein</topology>
    </subcellularLocation>
</comment>
<feature type="domain" description="Cyclic nucleotide-binding" evidence="10">
    <location>
        <begin position="408"/>
        <end position="508"/>
    </location>
</feature>
<dbReference type="SUPFAM" id="SSF51206">
    <property type="entry name" value="cAMP-binding domain-like"/>
    <property type="match status" value="1"/>
</dbReference>
<dbReference type="Gene3D" id="1.10.287.70">
    <property type="match status" value="1"/>
</dbReference>
<dbReference type="Gene3D" id="1.10.287.630">
    <property type="entry name" value="Helix hairpin bin"/>
    <property type="match status" value="1"/>
</dbReference>
<dbReference type="GO" id="GO:0016020">
    <property type="term" value="C:membrane"/>
    <property type="evidence" value="ECO:0007669"/>
    <property type="project" value="UniProtKB-SubCell"/>
</dbReference>
<dbReference type="EMBL" id="MPUH01000125">
    <property type="protein sequence ID" value="OMJ89453.1"/>
    <property type="molecule type" value="Genomic_DNA"/>
</dbReference>
<dbReference type="Proteomes" id="UP000187209">
    <property type="component" value="Unassembled WGS sequence"/>
</dbReference>
<dbReference type="InterPro" id="IPR018490">
    <property type="entry name" value="cNMP-bd_dom_sf"/>
</dbReference>
<feature type="transmembrane region" description="Helical" evidence="9">
    <location>
        <begin position="121"/>
        <end position="140"/>
    </location>
</feature>
<evidence type="ECO:0000313" key="11">
    <source>
        <dbReference type="EMBL" id="OMJ89453.1"/>
    </source>
</evidence>
<protein>
    <recommendedName>
        <fullName evidence="10">Cyclic nucleotide-binding domain-containing protein</fullName>
    </recommendedName>
</protein>
<evidence type="ECO:0000313" key="12">
    <source>
        <dbReference type="Proteomes" id="UP000187209"/>
    </source>
</evidence>
<evidence type="ECO:0000256" key="1">
    <source>
        <dbReference type="ARBA" id="ARBA00004141"/>
    </source>
</evidence>
<keyword evidence="12" id="KW-1185">Reference proteome</keyword>
<evidence type="ECO:0000256" key="4">
    <source>
        <dbReference type="ARBA" id="ARBA00022989"/>
    </source>
</evidence>
<reference evidence="11 12" key="1">
    <citation type="submission" date="2016-11" db="EMBL/GenBank/DDBJ databases">
        <title>The macronuclear genome of Stentor coeruleus: a giant cell with tiny introns.</title>
        <authorList>
            <person name="Slabodnick M."/>
            <person name="Ruby J.G."/>
            <person name="Reiff S.B."/>
            <person name="Swart E.C."/>
            <person name="Gosai S."/>
            <person name="Prabakaran S."/>
            <person name="Witkowska E."/>
            <person name="Larue G.E."/>
            <person name="Fisher S."/>
            <person name="Freeman R.M."/>
            <person name="Gunawardena J."/>
            <person name="Chu W."/>
            <person name="Stover N.A."/>
            <person name="Gregory B.D."/>
            <person name="Nowacki M."/>
            <person name="Derisi J."/>
            <person name="Roy S.W."/>
            <person name="Marshall W.F."/>
            <person name="Sood P."/>
        </authorList>
    </citation>
    <scope>NUCLEOTIDE SEQUENCE [LARGE SCALE GENOMIC DNA]</scope>
    <source>
        <strain evidence="11">WM001</strain>
    </source>
</reference>
<feature type="transmembrane region" description="Helical" evidence="9">
    <location>
        <begin position="295"/>
        <end position="323"/>
    </location>
</feature>
<proteinExistence type="predicted"/>
<keyword evidence="7" id="KW-0407">Ion channel</keyword>
<feature type="transmembrane region" description="Helical" evidence="9">
    <location>
        <begin position="226"/>
        <end position="245"/>
    </location>
</feature>
<evidence type="ECO:0000256" key="2">
    <source>
        <dbReference type="ARBA" id="ARBA00022448"/>
    </source>
</evidence>
<evidence type="ECO:0000259" key="10">
    <source>
        <dbReference type="PROSITE" id="PS50042"/>
    </source>
</evidence>
<dbReference type="Gene3D" id="2.60.120.10">
    <property type="entry name" value="Jelly Rolls"/>
    <property type="match status" value="1"/>
</dbReference>
<evidence type="ECO:0000256" key="7">
    <source>
        <dbReference type="ARBA" id="ARBA00023303"/>
    </source>
</evidence>
<gene>
    <name evidence="11" type="ORF">SteCoe_8347</name>
</gene>
<evidence type="ECO:0000256" key="6">
    <source>
        <dbReference type="ARBA" id="ARBA00023136"/>
    </source>
</evidence>
<evidence type="ECO:0000256" key="9">
    <source>
        <dbReference type="SAM" id="Phobius"/>
    </source>
</evidence>
<dbReference type="InterPro" id="IPR005821">
    <property type="entry name" value="Ion_trans_dom"/>
</dbReference>
<dbReference type="Pfam" id="PF00520">
    <property type="entry name" value="Ion_trans"/>
    <property type="match status" value="1"/>
</dbReference>
<keyword evidence="2" id="KW-0813">Transport</keyword>
<dbReference type="AlphaFoldDB" id="A0A1R2CKA7"/>
<dbReference type="PANTHER" id="PTHR47823">
    <property type="entry name" value="ION_TRANS DOMAIN-CONTAINING PROTEIN"/>
    <property type="match status" value="1"/>
</dbReference>
<dbReference type="InterPro" id="IPR000595">
    <property type="entry name" value="cNMP-bd_dom"/>
</dbReference>
<feature type="transmembrane region" description="Helical" evidence="9">
    <location>
        <begin position="86"/>
        <end position="106"/>
    </location>
</feature>
<accession>A0A1R2CKA7</accession>
<evidence type="ECO:0000256" key="3">
    <source>
        <dbReference type="ARBA" id="ARBA00022692"/>
    </source>
</evidence>
<evidence type="ECO:0000256" key="8">
    <source>
        <dbReference type="SAM" id="Coils"/>
    </source>
</evidence>
<dbReference type="PRINTS" id="PR01463">
    <property type="entry name" value="EAGCHANLFMLY"/>
</dbReference>
<dbReference type="PROSITE" id="PS50042">
    <property type="entry name" value="CNMP_BINDING_3"/>
    <property type="match status" value="1"/>
</dbReference>
<dbReference type="OrthoDB" id="2021138at2759"/>
<comment type="caution">
    <text evidence="11">The sequence shown here is derived from an EMBL/GenBank/DDBJ whole genome shotgun (WGS) entry which is preliminary data.</text>
</comment>
<feature type="coiled-coil region" evidence="8">
    <location>
        <begin position="591"/>
        <end position="625"/>
    </location>
</feature>
<dbReference type="InterPro" id="IPR003938">
    <property type="entry name" value="K_chnl_volt-dep_EAG/ELK/ERG"/>
</dbReference>
<keyword evidence="5" id="KW-0406">Ion transport</keyword>
<keyword evidence="8" id="KW-0175">Coiled coil</keyword>
<keyword evidence="3 9" id="KW-0812">Transmembrane</keyword>
<organism evidence="11 12">
    <name type="scientific">Stentor coeruleus</name>
    <dbReference type="NCBI Taxonomy" id="5963"/>
    <lineage>
        <taxon>Eukaryota</taxon>
        <taxon>Sar</taxon>
        <taxon>Alveolata</taxon>
        <taxon>Ciliophora</taxon>
        <taxon>Postciliodesmatophora</taxon>
        <taxon>Heterotrichea</taxon>
        <taxon>Heterotrichida</taxon>
        <taxon>Stentoridae</taxon>
        <taxon>Stentor</taxon>
    </lineage>
</organism>
<evidence type="ECO:0000256" key="5">
    <source>
        <dbReference type="ARBA" id="ARBA00023065"/>
    </source>
</evidence>
<sequence length="660" mass="77453">MNGLFGRCCKKKGKKVLDWHEKAELAKRRWRKVWLLRNLLTTVEEAKSRANDYGVSLYEGISIEAGKERVLHKKWIVYPWVYWKKIWDLIAAGLKMYYCFSIPYYLAFHGSYEGHLIPWDFFFDILLFIDIIVKLSTAFVKDSKLIDDRKSIFMKSLREGLIIDIICVLPLYAAYGSLMWFRVLRLLQMSELKRALENANVISTILAILSFNDYNSKQAFLRISNFIIMLCVVSHNITCFLYLLAKDEEIGLANTYLGNDQLDNEQVYAKTLYYVITTISTVGYGDISPKTSKEIAFVMFVQFLGVVIFAYLTGNITSILMNLNQREKMLSDKEISLDKWFLDFSTHHKFRIPQDMQKNIKDYFMYYWENDHSALLSETGFLMRMPLKLRNEFMDYLFSDEIAYFNVFFDGYDKQLCYSMMLNMYPRIFEEKNPVIKNSTEVEEIYIIRRGKVVLTTTMGTSFLVLGEKSFFGEEYVLFNETPKIVFYADSLGVECFCIKKGKYLELLNKYPKSFQAVLRRAFKRAKYFKAVMQHGVKKEEIGYEEGVLVKTKTARSGAGVYLSNFSWEYDQEENDELNELIMRNNEITAKEKILENLKSNQENMRSLQENMEKISQRVEEVKSFYEKDIHSLVQIINLLKEGHTLEANDLISKLKTETK</sequence>
<feature type="transmembrane region" description="Helical" evidence="9">
    <location>
        <begin position="161"/>
        <end position="183"/>
    </location>
</feature>
<dbReference type="SUPFAM" id="SSF81324">
    <property type="entry name" value="Voltage-gated potassium channels"/>
    <property type="match status" value="1"/>
</dbReference>
<dbReference type="InterPro" id="IPR014710">
    <property type="entry name" value="RmlC-like_jellyroll"/>
</dbReference>
<dbReference type="GO" id="GO:0005249">
    <property type="term" value="F:voltage-gated potassium channel activity"/>
    <property type="evidence" value="ECO:0007669"/>
    <property type="project" value="InterPro"/>
</dbReference>
<keyword evidence="4 9" id="KW-1133">Transmembrane helix</keyword>
<name>A0A1R2CKA7_9CILI</name>